<dbReference type="EMBL" id="JBIGIC010000014">
    <property type="protein sequence ID" value="MFG6489609.1"/>
    <property type="molecule type" value="Genomic_DNA"/>
</dbReference>
<organism evidence="1 2">
    <name type="scientific">Pelomonas candidula</name>
    <dbReference type="NCBI Taxonomy" id="3299025"/>
    <lineage>
        <taxon>Bacteria</taxon>
        <taxon>Pseudomonadati</taxon>
        <taxon>Pseudomonadota</taxon>
        <taxon>Betaproteobacteria</taxon>
        <taxon>Burkholderiales</taxon>
        <taxon>Sphaerotilaceae</taxon>
        <taxon>Roseateles</taxon>
    </lineage>
</organism>
<sequence>MDLGDLVHIQSTIKRIEEHLNWVAEYEEILRDRLKRTAARVGKLSVADASDAPRRELGCLKGKLEAPADFGAPLPDEMLDDFEGREDGK</sequence>
<comment type="caution">
    <text evidence="1">The sequence shown here is derived from an EMBL/GenBank/DDBJ whole genome shotgun (WGS) entry which is preliminary data.</text>
</comment>
<reference evidence="1 2" key="1">
    <citation type="submission" date="2024-08" db="EMBL/GenBank/DDBJ databases">
        <authorList>
            <person name="Lu H."/>
        </authorList>
    </citation>
    <scope>NUCLEOTIDE SEQUENCE [LARGE SCALE GENOMIC DNA]</scope>
    <source>
        <strain evidence="1 2">BYS78W</strain>
    </source>
</reference>
<proteinExistence type="predicted"/>
<gene>
    <name evidence="1" type="ORF">ACG04R_23235</name>
</gene>
<evidence type="ECO:0000313" key="1">
    <source>
        <dbReference type="EMBL" id="MFG6489609.1"/>
    </source>
</evidence>
<name>A0ABW7HIM1_9BURK</name>
<dbReference type="Proteomes" id="UP001606134">
    <property type="component" value="Unassembled WGS sequence"/>
</dbReference>
<accession>A0ABW7HIM1</accession>
<protein>
    <submittedName>
        <fullName evidence="1">Uncharacterized protein</fullName>
    </submittedName>
</protein>
<dbReference type="RefSeq" id="WP_394416006.1">
    <property type="nucleotide sequence ID" value="NZ_JBIGIC010000014.1"/>
</dbReference>
<keyword evidence="2" id="KW-1185">Reference proteome</keyword>
<evidence type="ECO:0000313" key="2">
    <source>
        <dbReference type="Proteomes" id="UP001606134"/>
    </source>
</evidence>